<evidence type="ECO:0000313" key="2">
    <source>
        <dbReference type="Proteomes" id="UP000028302"/>
    </source>
</evidence>
<protein>
    <recommendedName>
        <fullName evidence="3">Lipoprotein</fullName>
    </recommendedName>
</protein>
<dbReference type="Gene3D" id="2.40.360.10">
    <property type="entry name" value="YmcC-like"/>
    <property type="match status" value="1"/>
</dbReference>
<evidence type="ECO:0008006" key="3">
    <source>
        <dbReference type="Google" id="ProtNLM"/>
    </source>
</evidence>
<organism evidence="1 2">
    <name type="scientific">Salinisphaera hydrothermalis (strain C41B8)</name>
    <dbReference type="NCBI Taxonomy" id="1304275"/>
    <lineage>
        <taxon>Bacteria</taxon>
        <taxon>Pseudomonadati</taxon>
        <taxon>Pseudomonadota</taxon>
        <taxon>Gammaproteobacteria</taxon>
        <taxon>Salinisphaerales</taxon>
        <taxon>Salinisphaeraceae</taxon>
        <taxon>Salinisphaera</taxon>
    </lineage>
</organism>
<proteinExistence type="predicted"/>
<dbReference type="Proteomes" id="UP000028302">
    <property type="component" value="Unassembled WGS sequence"/>
</dbReference>
<gene>
    <name evidence="1" type="ORF">C41B8_15967</name>
</gene>
<dbReference type="eggNOG" id="ENOG5032SRZ">
    <property type="taxonomic scope" value="Bacteria"/>
</dbReference>
<evidence type="ECO:0000313" key="1">
    <source>
        <dbReference type="EMBL" id="KEZ76248.1"/>
    </source>
</evidence>
<dbReference type="SUPFAM" id="SSF159270">
    <property type="entry name" value="YmcC-like"/>
    <property type="match status" value="1"/>
</dbReference>
<keyword evidence="2" id="KW-1185">Reference proteome</keyword>
<reference evidence="1 2" key="1">
    <citation type="submission" date="2013-03" db="EMBL/GenBank/DDBJ databases">
        <title>Salinisphaera hydrothermalis C41B8 Genome Sequencing.</title>
        <authorList>
            <person name="Li C."/>
            <person name="Lai Q."/>
            <person name="Shao Z."/>
        </authorList>
    </citation>
    <scope>NUCLEOTIDE SEQUENCE [LARGE SCALE GENOMIC DNA]</scope>
    <source>
        <strain evidence="1 2">C41B8</strain>
    </source>
</reference>
<name>A0A084IHR4_SALHC</name>
<dbReference type="EMBL" id="APNK01000035">
    <property type="protein sequence ID" value="KEZ76248.1"/>
    <property type="molecule type" value="Genomic_DNA"/>
</dbReference>
<accession>A0A084IHR4</accession>
<dbReference type="InterPro" id="IPR023373">
    <property type="entry name" value="YmcC_sf"/>
</dbReference>
<comment type="caution">
    <text evidence="1">The sequence shown here is derived from an EMBL/GenBank/DDBJ whole genome shotgun (WGS) entry which is preliminary data.</text>
</comment>
<dbReference type="AlphaFoldDB" id="A0A084IHR4"/>
<sequence length="193" mass="21356">MLATLGSFVPGQHGDLSGRAKKIPYASIELTYGRGGGLLVLSEEKDGLTFWQTARDEVVVLRDGFPQSISGITPRLEMSNATNAQGDAVALASLGDHEQFVVERAWVDKKGRHHAGRAQADWSCQSQTVSVKLPLTTRDLHRCVETLDWAKGGDTRSVYWRDDQGHVWKADVVAWPGAPKLNWRVARPWWPLG</sequence>